<protein>
    <submittedName>
        <fullName evidence="1">Uncharacterized protein</fullName>
    </submittedName>
</protein>
<dbReference type="HOGENOM" id="CLU_207914_0_0_3"/>
<dbReference type="KEGG" id="scs:Sta7437_4638"/>
<keyword evidence="1" id="KW-0614">Plasmid</keyword>
<dbReference type="OrthoDB" id="583217at2"/>
<geneLocation type="plasmid" evidence="1 2">
    <name>pSTA7437.01</name>
</geneLocation>
<dbReference type="AlphaFoldDB" id="K9XZT9"/>
<dbReference type="RefSeq" id="WP_015212001.1">
    <property type="nucleotide sequence ID" value="NC_019765.1"/>
</dbReference>
<reference evidence="2" key="1">
    <citation type="journal article" date="2013" name="Proc. Natl. Acad. Sci. U.S.A.">
        <title>Improving the coverage of the cyanobacterial phylum using diversity-driven genome sequencing.</title>
        <authorList>
            <person name="Shih P.M."/>
            <person name="Wu D."/>
            <person name="Latifi A."/>
            <person name="Axen S.D."/>
            <person name="Fewer D.P."/>
            <person name="Talla E."/>
            <person name="Calteau A."/>
            <person name="Cai F."/>
            <person name="Tandeau de Marsac N."/>
            <person name="Rippka R."/>
            <person name="Herdman M."/>
            <person name="Sivonen K."/>
            <person name="Coursin T."/>
            <person name="Laurent T."/>
            <person name="Goodwin L."/>
            <person name="Nolan M."/>
            <person name="Davenport K.W."/>
            <person name="Han C.S."/>
            <person name="Rubin E.M."/>
            <person name="Eisen J.A."/>
            <person name="Woyke T."/>
            <person name="Gugger M."/>
            <person name="Kerfeld C.A."/>
        </authorList>
    </citation>
    <scope>NUCLEOTIDE SEQUENCE [LARGE SCALE GENOMIC DNA]</scope>
    <source>
        <strain evidence="2">ATCC 29371 / PCC 7437</strain>
        <plasmid evidence="2">Plasmid pSTA7437.01</plasmid>
    </source>
</reference>
<accession>K9XZT9</accession>
<dbReference type="Proteomes" id="UP000010473">
    <property type="component" value="Plasmid pSTA7437.01"/>
</dbReference>
<organism evidence="1 2">
    <name type="scientific">Stanieria cyanosphaera (strain ATCC 29371 / PCC 7437)</name>
    <dbReference type="NCBI Taxonomy" id="111780"/>
    <lineage>
        <taxon>Bacteria</taxon>
        <taxon>Bacillati</taxon>
        <taxon>Cyanobacteriota</taxon>
        <taxon>Cyanophyceae</taxon>
        <taxon>Pleurocapsales</taxon>
        <taxon>Dermocarpellaceae</taxon>
        <taxon>Stanieria</taxon>
    </lineage>
</organism>
<keyword evidence="2" id="KW-1185">Reference proteome</keyword>
<proteinExistence type="predicted"/>
<dbReference type="EMBL" id="CP003654">
    <property type="protein sequence ID" value="AFZ38095.1"/>
    <property type="molecule type" value="Genomic_DNA"/>
</dbReference>
<evidence type="ECO:0000313" key="1">
    <source>
        <dbReference type="EMBL" id="AFZ38095.1"/>
    </source>
</evidence>
<name>K9XZT9_STAC7</name>
<sequence length="61" mass="6583">MSDKVTVVFEGKEYPIDAAIAADDDKLRQILSPFIPAAANAKIQREDGQPIQIIKQAGTKG</sequence>
<evidence type="ECO:0000313" key="2">
    <source>
        <dbReference type="Proteomes" id="UP000010473"/>
    </source>
</evidence>
<gene>
    <name evidence="1" type="ordered locus">Sta7437_4638</name>
</gene>